<accession>A0ABX1KTQ0</accession>
<dbReference type="EMBL" id="JABAEB010000011">
    <property type="protein sequence ID" value="NLQ24497.1"/>
    <property type="molecule type" value="Genomic_DNA"/>
</dbReference>
<keyword evidence="2" id="KW-1185">Reference proteome</keyword>
<dbReference type="PROSITE" id="PS51257">
    <property type="entry name" value="PROKAR_LIPOPROTEIN"/>
    <property type="match status" value="1"/>
</dbReference>
<dbReference type="Proteomes" id="UP000527352">
    <property type="component" value="Unassembled WGS sequence"/>
</dbReference>
<evidence type="ECO:0000313" key="1">
    <source>
        <dbReference type="EMBL" id="NLQ24497.1"/>
    </source>
</evidence>
<proteinExistence type="predicted"/>
<gene>
    <name evidence="1" type="ORF">HGO26_16630</name>
</gene>
<sequence length="231" mass="25713">MRTKTLCFQGNCVPYMLFKKCVFIISLSIISVSCAPVVRDYYKPIYSEGVTHSSGCGSSGPANKISIQLSGGVELEVSSSSSAKNERFNNFYFTASILAPSGTYFQFESDEIVITDNTTNKIWNVKIAELITRTENISNENSGESTNKDEYLRVIPTSKIIGNTFFGYNTLFGKKYFNSGASISIFSRDIEYKLENYSIQLPSIIINGKKYIIEPIGFLHVRSIGIDPLNC</sequence>
<evidence type="ECO:0008006" key="3">
    <source>
        <dbReference type="Google" id="ProtNLM"/>
    </source>
</evidence>
<comment type="caution">
    <text evidence="1">The sequence shown here is derived from an EMBL/GenBank/DDBJ whole genome shotgun (WGS) entry which is preliminary data.</text>
</comment>
<protein>
    <recommendedName>
        <fullName evidence="3">Lipoprotein</fullName>
    </recommendedName>
</protein>
<evidence type="ECO:0000313" key="2">
    <source>
        <dbReference type="Proteomes" id="UP000527352"/>
    </source>
</evidence>
<name>A0ABX1KTQ0_9GAMM</name>
<organism evidence="1 2">
    <name type="scientific">Shewanella oncorhynchi</name>
    <dbReference type="NCBI Taxonomy" id="2726434"/>
    <lineage>
        <taxon>Bacteria</taxon>
        <taxon>Pseudomonadati</taxon>
        <taxon>Pseudomonadota</taxon>
        <taxon>Gammaproteobacteria</taxon>
        <taxon>Alteromonadales</taxon>
        <taxon>Shewanellaceae</taxon>
        <taxon>Shewanella</taxon>
    </lineage>
</organism>
<reference evidence="1 2" key="1">
    <citation type="submission" date="2020-04" db="EMBL/GenBank/DDBJ databases">
        <title>The first description of lens atrophy caused by putative novel Shewanella sp. that is a new emerging pathogen for cultured rainbow trout?</title>
        <authorList>
            <person name="Saticioglu I.B."/>
            <person name="Duman M."/>
            <person name="Altun S."/>
        </authorList>
    </citation>
    <scope>NUCLEOTIDE SEQUENCE [LARGE SCALE GENOMIC DNA]</scope>
    <source>
        <strain evidence="1 2">S-1</strain>
    </source>
</reference>